<dbReference type="Pfam" id="PF07833">
    <property type="entry name" value="Cu_amine_oxidN1"/>
    <property type="match status" value="1"/>
</dbReference>
<sequence>MRILTFLVSLILMVCLLGFSNSSAYGQDVANGIDALNSHPPIRLIVDGAEANPEENTLQLVSGRAVISLPTAQTIFPCQSEWGTAGELVLICEGKRIQLFPAQDIMLVNSLPQELEIAPFTAADGTLFLPLRSLAEILDYTVIYDEAGRCVYLNSPGYEPLAPGQPIPAQPAVTVDYNSLPTWGNILTVPGLTELWKGESVITGYFTRLIDKSPGRTTNVLLSSSKINNTVLPPGGVFSFNQTVGPRTAQSGYRDAKIFAGQKVVTGIGGGICQTSSTIYNAVLEAGLQVLERYPHSMRVAYAPPGRDATISWGSADFKFRNNQDFPIKLMLKVEGGYVFAAMVKAEPEKQASIPSNL</sequence>
<dbReference type="AlphaFoldDB" id="A0A0E4GA99"/>
<feature type="chain" id="PRO_5002420173" evidence="1">
    <location>
        <begin position="25"/>
        <end position="358"/>
    </location>
</feature>
<dbReference type="Pfam" id="PF04294">
    <property type="entry name" value="VanW"/>
    <property type="match status" value="1"/>
</dbReference>
<dbReference type="InterPro" id="IPR052913">
    <property type="entry name" value="Glycopeptide_resist_protein"/>
</dbReference>
<protein>
    <submittedName>
        <fullName evidence="3">Vancomycin resistance VanW</fullName>
    </submittedName>
</protein>
<accession>A0A0E4GA99</accession>
<feature type="domain" description="Copper amine oxidase-like N-terminal" evidence="2">
    <location>
        <begin position="46"/>
        <end position="152"/>
    </location>
</feature>
<dbReference type="PANTHER" id="PTHR35788">
    <property type="entry name" value="EXPORTED PROTEIN-RELATED"/>
    <property type="match status" value="1"/>
</dbReference>
<organism evidence="3 4">
    <name type="scientific">Syntrophomonas zehnderi OL-4</name>
    <dbReference type="NCBI Taxonomy" id="690567"/>
    <lineage>
        <taxon>Bacteria</taxon>
        <taxon>Bacillati</taxon>
        <taxon>Bacillota</taxon>
        <taxon>Clostridia</taxon>
        <taxon>Eubacteriales</taxon>
        <taxon>Syntrophomonadaceae</taxon>
        <taxon>Syntrophomonas</taxon>
    </lineage>
</organism>
<dbReference type="InterPro" id="IPR007391">
    <property type="entry name" value="Vancomycin_resist_VanW"/>
</dbReference>
<dbReference type="InterPro" id="IPR036582">
    <property type="entry name" value="Mao_N_sf"/>
</dbReference>
<evidence type="ECO:0000313" key="3">
    <source>
        <dbReference type="EMBL" id="CFX26640.1"/>
    </source>
</evidence>
<dbReference type="Proteomes" id="UP000045545">
    <property type="component" value="Unassembled WGS sequence"/>
</dbReference>
<dbReference type="PANTHER" id="PTHR35788:SF1">
    <property type="entry name" value="EXPORTED PROTEIN"/>
    <property type="match status" value="1"/>
</dbReference>
<keyword evidence="1" id="KW-0732">Signal</keyword>
<feature type="signal peptide" evidence="1">
    <location>
        <begin position="1"/>
        <end position="24"/>
    </location>
</feature>
<keyword evidence="4" id="KW-1185">Reference proteome</keyword>
<reference evidence="3 4" key="1">
    <citation type="submission" date="2015-03" db="EMBL/GenBank/DDBJ databases">
        <authorList>
            <person name="Murphy D."/>
        </authorList>
    </citation>
    <scope>NUCLEOTIDE SEQUENCE [LARGE SCALE GENOMIC DNA]</scope>
    <source>
        <strain evidence="3 4">OL-4</strain>
    </source>
</reference>
<evidence type="ECO:0000256" key="1">
    <source>
        <dbReference type="SAM" id="SignalP"/>
    </source>
</evidence>
<dbReference type="InterPro" id="IPR012854">
    <property type="entry name" value="Cu_amine_oxidase-like_N"/>
</dbReference>
<name>A0A0E4GA99_9FIRM</name>
<gene>
    <name evidence="3" type="ORF">879</name>
</gene>
<proteinExistence type="predicted"/>
<dbReference type="EMBL" id="CGIH01000013">
    <property type="protein sequence ID" value="CFX26640.1"/>
    <property type="molecule type" value="Genomic_DNA"/>
</dbReference>
<dbReference type="RefSeq" id="WP_052729597.1">
    <property type="nucleotide sequence ID" value="NZ_CGIH01000013.1"/>
</dbReference>
<dbReference type="SUPFAM" id="SSF55383">
    <property type="entry name" value="Copper amine oxidase, domain N"/>
    <property type="match status" value="1"/>
</dbReference>
<evidence type="ECO:0000259" key="2">
    <source>
        <dbReference type="Pfam" id="PF07833"/>
    </source>
</evidence>
<evidence type="ECO:0000313" key="4">
    <source>
        <dbReference type="Proteomes" id="UP000045545"/>
    </source>
</evidence>